<gene>
    <name evidence="2" type="ORF">Goklo_024667</name>
</gene>
<dbReference type="EMBL" id="JABFAB010240774">
    <property type="protein sequence ID" value="MBA0671409.1"/>
    <property type="molecule type" value="Genomic_DNA"/>
</dbReference>
<dbReference type="Proteomes" id="UP000593573">
    <property type="component" value="Unassembled WGS sequence"/>
</dbReference>
<name>A0A7J8W9T3_9ROSI</name>
<evidence type="ECO:0000256" key="1">
    <source>
        <dbReference type="SAM" id="MobiDB-lite"/>
    </source>
</evidence>
<sequence>GLLSQQVKIVAKSSTDTLRTSTETSQDSSQSLASPTLLPIL</sequence>
<feature type="compositionally biased region" description="Low complexity" evidence="1">
    <location>
        <begin position="20"/>
        <end position="31"/>
    </location>
</feature>
<accession>A0A7J8W9T3</accession>
<organism evidence="2 3">
    <name type="scientific">Gossypium klotzschianum</name>
    <dbReference type="NCBI Taxonomy" id="34286"/>
    <lineage>
        <taxon>Eukaryota</taxon>
        <taxon>Viridiplantae</taxon>
        <taxon>Streptophyta</taxon>
        <taxon>Embryophyta</taxon>
        <taxon>Tracheophyta</taxon>
        <taxon>Spermatophyta</taxon>
        <taxon>Magnoliopsida</taxon>
        <taxon>eudicotyledons</taxon>
        <taxon>Gunneridae</taxon>
        <taxon>Pentapetalae</taxon>
        <taxon>rosids</taxon>
        <taxon>malvids</taxon>
        <taxon>Malvales</taxon>
        <taxon>Malvaceae</taxon>
        <taxon>Malvoideae</taxon>
        <taxon>Gossypium</taxon>
    </lineage>
</organism>
<dbReference type="AlphaFoldDB" id="A0A7J8W9T3"/>
<feature type="region of interest" description="Disordered" evidence="1">
    <location>
        <begin position="13"/>
        <end position="41"/>
    </location>
</feature>
<evidence type="ECO:0000313" key="3">
    <source>
        <dbReference type="Proteomes" id="UP000593573"/>
    </source>
</evidence>
<comment type="caution">
    <text evidence="2">The sequence shown here is derived from an EMBL/GenBank/DDBJ whole genome shotgun (WGS) entry which is preliminary data.</text>
</comment>
<keyword evidence="3" id="KW-1185">Reference proteome</keyword>
<proteinExistence type="predicted"/>
<reference evidence="2 3" key="1">
    <citation type="journal article" date="2019" name="Genome Biol. Evol.">
        <title>Insights into the evolution of the New World diploid cottons (Gossypium, subgenus Houzingenia) based on genome sequencing.</title>
        <authorList>
            <person name="Grover C.E."/>
            <person name="Arick M.A. 2nd"/>
            <person name="Thrash A."/>
            <person name="Conover J.L."/>
            <person name="Sanders W.S."/>
            <person name="Peterson D.G."/>
            <person name="Frelichowski J.E."/>
            <person name="Scheffler J.A."/>
            <person name="Scheffler B.E."/>
            <person name="Wendel J.F."/>
        </authorList>
    </citation>
    <scope>NUCLEOTIDE SEQUENCE [LARGE SCALE GENOMIC DNA]</scope>
    <source>
        <strain evidence="2">57</strain>
        <tissue evidence="2">Leaf</tissue>
    </source>
</reference>
<protein>
    <submittedName>
        <fullName evidence="2">Uncharacterized protein</fullName>
    </submittedName>
</protein>
<feature type="non-terminal residue" evidence="2">
    <location>
        <position position="41"/>
    </location>
</feature>
<evidence type="ECO:0000313" key="2">
    <source>
        <dbReference type="EMBL" id="MBA0671409.1"/>
    </source>
</evidence>